<dbReference type="SUPFAM" id="SSF47353">
    <property type="entry name" value="Retrovirus capsid dimerization domain-like"/>
    <property type="match status" value="1"/>
</dbReference>
<reference evidence="5" key="2">
    <citation type="submission" date="2025-08" db="UniProtKB">
        <authorList>
            <consortium name="Ensembl"/>
        </authorList>
    </citation>
    <scope>IDENTIFICATION</scope>
</reference>
<keyword evidence="1 2" id="KW-0539">Nucleus</keyword>
<feature type="region of interest" description="Disordered" evidence="3">
    <location>
        <begin position="268"/>
        <end position="313"/>
    </location>
</feature>
<dbReference type="PANTHER" id="PTHR45935:SF25">
    <property type="entry name" value="SCAN BOX DOMAIN-CONTAINING PROTEIN"/>
    <property type="match status" value="1"/>
</dbReference>
<evidence type="ECO:0000313" key="6">
    <source>
        <dbReference type="Proteomes" id="UP000001074"/>
    </source>
</evidence>
<name>G1PJ73_MYOLU</name>
<dbReference type="InterPro" id="IPR050916">
    <property type="entry name" value="SCAN-C2H2_zinc_finger"/>
</dbReference>
<dbReference type="FunCoup" id="G1PJ73">
    <property type="interactions" value="161"/>
</dbReference>
<evidence type="ECO:0000313" key="5">
    <source>
        <dbReference type="Ensembl" id="ENSMLUP00000010791.2"/>
    </source>
</evidence>
<evidence type="ECO:0000259" key="4">
    <source>
        <dbReference type="PROSITE" id="PS50804"/>
    </source>
</evidence>
<dbReference type="InterPro" id="IPR038269">
    <property type="entry name" value="SCAN_sf"/>
</dbReference>
<feature type="domain" description="SCAN box" evidence="4">
    <location>
        <begin position="30"/>
        <end position="112"/>
    </location>
</feature>
<dbReference type="Pfam" id="PF02023">
    <property type="entry name" value="SCAN"/>
    <property type="match status" value="1"/>
</dbReference>
<dbReference type="Proteomes" id="UP000001074">
    <property type="component" value="Unassembled WGS sequence"/>
</dbReference>
<sequence>MAVALGCAIQASLNQGSVFQEYDTDSEVFRQRFRQFQYKEAAGPHEAFNKLWELCCQWLKPKLRSKEQILELLVLEQFLTILPTEIETWVREHCPDNRERVVSLIEDLQRELEIPEPQIDRQEILLEDLAAVGMADIPPNIHVEVPALQAMGPVPEAPVADAWIPQELSYGAAGEGQSFLDPGYSIPKLDVSFPLEQREEAWVKELQDSKEIKQLLESKIGFEIGIENEEDTSKQKKLENMYPFLVTLEETANHGPILQKDYVQLENQWEKPPEDLQTDLTKLVDHQNPSIGEKPESSSLEEPLNPRTHKKKS</sequence>
<dbReference type="Gene3D" id="1.10.4020.10">
    <property type="entry name" value="DNA breaking-rejoining enzymes"/>
    <property type="match status" value="1"/>
</dbReference>
<dbReference type="CDD" id="cd07936">
    <property type="entry name" value="SCAN"/>
    <property type="match status" value="1"/>
</dbReference>
<dbReference type="FunFam" id="1.10.4020.10:FF:000001">
    <property type="entry name" value="zinc finger protein 263 isoform X1"/>
    <property type="match status" value="1"/>
</dbReference>
<evidence type="ECO:0000256" key="3">
    <source>
        <dbReference type="SAM" id="MobiDB-lite"/>
    </source>
</evidence>
<dbReference type="InterPro" id="IPR003309">
    <property type="entry name" value="SCAN_dom"/>
</dbReference>
<evidence type="ECO:0000256" key="1">
    <source>
        <dbReference type="ARBA" id="ARBA00023242"/>
    </source>
</evidence>
<dbReference type="HOGENOM" id="CLU_066371_0_0_1"/>
<dbReference type="GeneTree" id="ENSGT00940000160108"/>
<dbReference type="OMA" id="EETANHG"/>
<reference evidence="5 6" key="1">
    <citation type="journal article" date="2011" name="Nature">
        <title>A high-resolution map of human evolutionary constraint using 29 mammals.</title>
        <authorList>
            <person name="Lindblad-Toh K."/>
            <person name="Garber M."/>
            <person name="Zuk O."/>
            <person name="Lin M.F."/>
            <person name="Parker B.J."/>
            <person name="Washietl S."/>
            <person name="Kheradpour P."/>
            <person name="Ernst J."/>
            <person name="Jordan G."/>
            <person name="Mauceli E."/>
            <person name="Ward L.D."/>
            <person name="Lowe C.B."/>
            <person name="Holloway A.K."/>
            <person name="Clamp M."/>
            <person name="Gnerre S."/>
            <person name="Alfoldi J."/>
            <person name="Beal K."/>
            <person name="Chang J."/>
            <person name="Clawson H."/>
            <person name="Cuff J."/>
            <person name="Di Palma F."/>
            <person name="Fitzgerald S."/>
            <person name="Flicek P."/>
            <person name="Guttman M."/>
            <person name="Hubisz M.J."/>
            <person name="Jaffe D.B."/>
            <person name="Jungreis I."/>
            <person name="Kent W.J."/>
            <person name="Kostka D."/>
            <person name="Lara M."/>
            <person name="Martins A.L."/>
            <person name="Massingham T."/>
            <person name="Moltke I."/>
            <person name="Raney B.J."/>
            <person name="Rasmussen M.D."/>
            <person name="Robinson J."/>
            <person name="Stark A."/>
            <person name="Vilella A.J."/>
            <person name="Wen J."/>
            <person name="Xie X."/>
            <person name="Zody M.C."/>
            <person name="Baldwin J."/>
            <person name="Bloom T."/>
            <person name="Chin C.W."/>
            <person name="Heiman D."/>
            <person name="Nicol R."/>
            <person name="Nusbaum C."/>
            <person name="Young S."/>
            <person name="Wilkinson J."/>
            <person name="Worley K.C."/>
            <person name="Kovar C.L."/>
            <person name="Muzny D.M."/>
            <person name="Gibbs R.A."/>
            <person name="Cree A."/>
            <person name="Dihn H.H."/>
            <person name="Fowler G."/>
            <person name="Jhangiani S."/>
            <person name="Joshi V."/>
            <person name="Lee S."/>
            <person name="Lewis L.R."/>
            <person name="Nazareth L.V."/>
            <person name="Okwuonu G."/>
            <person name="Santibanez J."/>
            <person name="Warren W.C."/>
            <person name="Mardis E.R."/>
            <person name="Weinstock G.M."/>
            <person name="Wilson R.K."/>
            <person name="Delehaunty K."/>
            <person name="Dooling D."/>
            <person name="Fronik C."/>
            <person name="Fulton L."/>
            <person name="Fulton B."/>
            <person name="Graves T."/>
            <person name="Minx P."/>
            <person name="Sodergren E."/>
            <person name="Birney E."/>
            <person name="Margulies E.H."/>
            <person name="Herrero J."/>
            <person name="Green E.D."/>
            <person name="Haussler D."/>
            <person name="Siepel A."/>
            <person name="Goldman N."/>
            <person name="Pollard K.S."/>
            <person name="Pedersen J.S."/>
            <person name="Lander E.S."/>
            <person name="Kellis M."/>
        </authorList>
    </citation>
    <scope>NUCLEOTIDE SEQUENCE [LARGE SCALE GENOMIC DNA]</scope>
</reference>
<dbReference type="AlphaFoldDB" id="G1PJ73"/>
<dbReference type="PANTHER" id="PTHR45935">
    <property type="entry name" value="PROTEIN ZBED8-RELATED"/>
    <property type="match status" value="1"/>
</dbReference>
<gene>
    <name evidence="5" type="primary">ZNF449</name>
</gene>
<accession>G1PJ73</accession>
<reference evidence="5" key="3">
    <citation type="submission" date="2025-09" db="UniProtKB">
        <authorList>
            <consortium name="Ensembl"/>
        </authorList>
    </citation>
    <scope>IDENTIFICATION</scope>
</reference>
<dbReference type="eggNOG" id="KOG1721">
    <property type="taxonomic scope" value="Eukaryota"/>
</dbReference>
<keyword evidence="6" id="KW-1185">Reference proteome</keyword>
<dbReference type="STRING" id="59463.ENSMLUP00000010791"/>
<dbReference type="EMBL" id="AAPE02002175">
    <property type="status" value="NOT_ANNOTATED_CDS"/>
    <property type="molecule type" value="Genomic_DNA"/>
</dbReference>
<protein>
    <recommendedName>
        <fullName evidence="4">SCAN box domain-containing protein</fullName>
    </recommendedName>
</protein>
<evidence type="ECO:0000256" key="2">
    <source>
        <dbReference type="PROSITE-ProRule" id="PRU00187"/>
    </source>
</evidence>
<dbReference type="SMART" id="SM00431">
    <property type="entry name" value="SCAN"/>
    <property type="match status" value="1"/>
</dbReference>
<dbReference type="PROSITE" id="PS50804">
    <property type="entry name" value="SCAN_BOX"/>
    <property type="match status" value="1"/>
</dbReference>
<dbReference type="Ensembl" id="ENSMLUT00000011845.2">
    <property type="protein sequence ID" value="ENSMLUP00000010791.2"/>
    <property type="gene ID" value="ENSMLUG00000011856.2"/>
</dbReference>
<organism evidence="5 6">
    <name type="scientific">Myotis lucifugus</name>
    <name type="common">Little brown bat</name>
    <dbReference type="NCBI Taxonomy" id="59463"/>
    <lineage>
        <taxon>Eukaryota</taxon>
        <taxon>Metazoa</taxon>
        <taxon>Chordata</taxon>
        <taxon>Craniata</taxon>
        <taxon>Vertebrata</taxon>
        <taxon>Euteleostomi</taxon>
        <taxon>Mammalia</taxon>
        <taxon>Eutheria</taxon>
        <taxon>Laurasiatheria</taxon>
        <taxon>Chiroptera</taxon>
        <taxon>Yangochiroptera</taxon>
        <taxon>Vespertilionidae</taxon>
        <taxon>Myotis</taxon>
    </lineage>
</organism>
<comment type="subcellular location">
    <subcellularLocation>
        <location evidence="2">Nucleus</location>
    </subcellularLocation>
</comment>
<dbReference type="InParanoid" id="G1PJ73"/>
<proteinExistence type="predicted"/>
<dbReference type="GO" id="GO:0005634">
    <property type="term" value="C:nucleus"/>
    <property type="evidence" value="ECO:0007669"/>
    <property type="project" value="UniProtKB-SubCell"/>
</dbReference>